<organism evidence="3 4">
    <name type="scientific">Saccoglossus kowalevskii</name>
    <name type="common">Acorn worm</name>
    <dbReference type="NCBI Taxonomy" id="10224"/>
    <lineage>
        <taxon>Eukaryota</taxon>
        <taxon>Metazoa</taxon>
        <taxon>Hemichordata</taxon>
        <taxon>Enteropneusta</taxon>
        <taxon>Harrimaniidae</taxon>
        <taxon>Saccoglossus</taxon>
    </lineage>
</organism>
<dbReference type="InterPro" id="IPR015422">
    <property type="entry name" value="PyrdxlP-dep_Trfase_small"/>
</dbReference>
<proteinExistence type="predicted"/>
<dbReference type="PANTHER" id="PTHR43092">
    <property type="entry name" value="L-CYSTEINE DESULFHYDRASE"/>
    <property type="match status" value="1"/>
</dbReference>
<dbReference type="Gene3D" id="3.40.640.10">
    <property type="entry name" value="Type I PLP-dependent aspartate aminotransferase-like (Major domain)"/>
    <property type="match status" value="1"/>
</dbReference>
<dbReference type="InterPro" id="IPR015424">
    <property type="entry name" value="PyrdxlP-dep_Trfase"/>
</dbReference>
<protein>
    <submittedName>
        <fullName evidence="4">Uncharacterized aminotransferase C660.12c-like</fullName>
    </submittedName>
</protein>
<keyword evidence="3" id="KW-1185">Reference proteome</keyword>
<evidence type="ECO:0000313" key="3">
    <source>
        <dbReference type="Proteomes" id="UP000694865"/>
    </source>
</evidence>
<dbReference type="GeneID" id="102801344"/>
<accession>A0ABM0LXZ7</accession>
<dbReference type="RefSeq" id="XP_006812638.1">
    <property type="nucleotide sequence ID" value="XM_006812575.1"/>
</dbReference>
<evidence type="ECO:0000259" key="2">
    <source>
        <dbReference type="Pfam" id="PF00266"/>
    </source>
</evidence>
<dbReference type="Gene3D" id="3.90.1150.10">
    <property type="entry name" value="Aspartate Aminotransferase, domain 1"/>
    <property type="match status" value="1"/>
</dbReference>
<keyword evidence="1" id="KW-0663">Pyridoxal phosphate</keyword>
<evidence type="ECO:0000256" key="1">
    <source>
        <dbReference type="ARBA" id="ARBA00022898"/>
    </source>
</evidence>
<dbReference type="Pfam" id="PF00266">
    <property type="entry name" value="Aminotran_5"/>
    <property type="match status" value="1"/>
</dbReference>
<evidence type="ECO:0000313" key="4">
    <source>
        <dbReference type="RefSeq" id="XP_006812638.1"/>
    </source>
</evidence>
<feature type="domain" description="Aminotransferase class V" evidence="2">
    <location>
        <begin position="2"/>
        <end position="138"/>
    </location>
</feature>
<dbReference type="InterPro" id="IPR000192">
    <property type="entry name" value="Aminotrans_V_dom"/>
</dbReference>
<dbReference type="Proteomes" id="UP000694865">
    <property type="component" value="Unplaced"/>
</dbReference>
<dbReference type="InterPro" id="IPR015421">
    <property type="entry name" value="PyrdxlP-dep_Trfase_major"/>
</dbReference>
<dbReference type="PANTHER" id="PTHR43092:SF4">
    <property type="entry name" value="AMINOTRANSFERASE CLASS V DOMAIN-CONTAINING PROTEIN"/>
    <property type="match status" value="1"/>
</dbReference>
<gene>
    <name evidence="4" type="primary">LOC102801344</name>
</gene>
<name>A0ABM0LXZ7_SACKO</name>
<dbReference type="SUPFAM" id="SSF53383">
    <property type="entry name" value="PLP-dependent transferases"/>
    <property type="match status" value="1"/>
</dbReference>
<sequence>MPIKELIVVCQSRGVQVIIDGAHAPGQLRLNLEELGADYYIGNLHKWMFAVRGSAILWVHPKHYKSIKPLITGHNYQQSLFNQFFNQGTRDSTPYFCVPAAIQFYEEIGGFKKITKYNTELLHWAMELLKESWKTESFPIPDSMRAPFMGIIALPETSKGPIMNTDSRGIAQLVDKIYEKYKVHVVIVYHQERLWCRLSAQVHNTKKDYLKLRDAVLDML</sequence>
<reference evidence="4" key="1">
    <citation type="submission" date="2025-08" db="UniProtKB">
        <authorList>
            <consortium name="RefSeq"/>
        </authorList>
    </citation>
    <scope>IDENTIFICATION</scope>
    <source>
        <tissue evidence="4">Testes</tissue>
    </source>
</reference>